<evidence type="ECO:0000313" key="2">
    <source>
        <dbReference type="Proteomes" id="UP000479335"/>
    </source>
</evidence>
<dbReference type="RefSeq" id="WP_161008949.1">
    <property type="nucleotide sequence ID" value="NZ_WWCN01000016.1"/>
</dbReference>
<dbReference type="AlphaFoldDB" id="A0A6L8KLQ6"/>
<protein>
    <recommendedName>
        <fullName evidence="3">Nucleoside 2-deoxyribosyltransferase</fullName>
    </recommendedName>
</protein>
<proteinExistence type="predicted"/>
<accession>A0A6L8KLQ6</accession>
<gene>
    <name evidence="1" type="ORF">GTP46_22990</name>
</gene>
<evidence type="ECO:0008006" key="3">
    <source>
        <dbReference type="Google" id="ProtNLM"/>
    </source>
</evidence>
<evidence type="ECO:0000313" key="1">
    <source>
        <dbReference type="EMBL" id="MYM25501.1"/>
    </source>
</evidence>
<dbReference type="SUPFAM" id="SSF52309">
    <property type="entry name" value="N-(deoxy)ribosyltransferase-like"/>
    <property type="match status" value="1"/>
</dbReference>
<dbReference type="Pfam" id="PF15891">
    <property type="entry name" value="Nuc_deoxyri_tr2"/>
    <property type="match status" value="1"/>
</dbReference>
<organism evidence="1 2">
    <name type="scientific">Duganella flavida</name>
    <dbReference type="NCBI Taxonomy" id="2692175"/>
    <lineage>
        <taxon>Bacteria</taxon>
        <taxon>Pseudomonadati</taxon>
        <taxon>Pseudomonadota</taxon>
        <taxon>Betaproteobacteria</taxon>
        <taxon>Burkholderiales</taxon>
        <taxon>Oxalobacteraceae</taxon>
        <taxon>Telluria group</taxon>
        <taxon>Duganella</taxon>
    </lineage>
</organism>
<name>A0A6L8KLQ6_9BURK</name>
<dbReference type="Proteomes" id="UP000479335">
    <property type="component" value="Unassembled WGS sequence"/>
</dbReference>
<reference evidence="1 2" key="1">
    <citation type="submission" date="2019-12" db="EMBL/GenBank/DDBJ databases">
        <title>Novel species isolated from a subtropical stream in China.</title>
        <authorList>
            <person name="Lu H."/>
        </authorList>
    </citation>
    <scope>NUCLEOTIDE SEQUENCE [LARGE SCALE GENOMIC DNA]</scope>
    <source>
        <strain evidence="1 2">FT135W</strain>
    </source>
</reference>
<dbReference type="InterPro" id="IPR039470">
    <property type="entry name" value="Nuc_deoxyri_tr2"/>
</dbReference>
<keyword evidence="2" id="KW-1185">Reference proteome</keyword>
<dbReference type="EMBL" id="WWCN01000016">
    <property type="protein sequence ID" value="MYM25501.1"/>
    <property type="molecule type" value="Genomic_DNA"/>
</dbReference>
<sequence>MMERPRRRIYLAGGFKSGWQNFASQELSNFDILDPSIHNIEEPAAYTEWDLRAIRECDILLANMEESNPGGYALALEIGYAKALGKQVIFVDQLSDSSRKRHFEMIRQAADRVFSTMSSALNYIATAT</sequence>
<comment type="caution">
    <text evidence="1">The sequence shown here is derived from an EMBL/GenBank/DDBJ whole genome shotgun (WGS) entry which is preliminary data.</text>
</comment>
<dbReference type="Gene3D" id="3.40.50.450">
    <property type="match status" value="1"/>
</dbReference>